<comment type="catalytic activity">
    <reaction evidence="9">
        <text>guanosine(37) in tRNA + S-adenosyl-L-methionine = N(1)-methylguanosine(37) in tRNA + S-adenosyl-L-homocysteine + H(+)</text>
        <dbReference type="Rhea" id="RHEA:36899"/>
        <dbReference type="Rhea" id="RHEA-COMP:10145"/>
        <dbReference type="Rhea" id="RHEA-COMP:10147"/>
        <dbReference type="ChEBI" id="CHEBI:15378"/>
        <dbReference type="ChEBI" id="CHEBI:57856"/>
        <dbReference type="ChEBI" id="CHEBI:59789"/>
        <dbReference type="ChEBI" id="CHEBI:73542"/>
        <dbReference type="ChEBI" id="CHEBI:74269"/>
        <dbReference type="EC" id="2.1.1.228"/>
    </reaction>
</comment>
<name>A0A1E3P0M1_WICAA</name>
<evidence type="ECO:0000256" key="6">
    <source>
        <dbReference type="ARBA" id="ARBA00022694"/>
    </source>
</evidence>
<dbReference type="InterPro" id="IPR056743">
    <property type="entry name" value="TRM5-TYW2-like_MTfase"/>
</dbReference>
<dbReference type="Pfam" id="PF25133">
    <property type="entry name" value="TYW2_N_2"/>
    <property type="match status" value="1"/>
</dbReference>
<evidence type="ECO:0000256" key="4">
    <source>
        <dbReference type="ARBA" id="ARBA00022679"/>
    </source>
</evidence>
<dbReference type="Proteomes" id="UP000094112">
    <property type="component" value="Unassembled WGS sequence"/>
</dbReference>
<dbReference type="InterPro" id="IPR025792">
    <property type="entry name" value="tRNA_Gua_MeTrfase_euk"/>
</dbReference>
<evidence type="ECO:0000256" key="3">
    <source>
        <dbReference type="ARBA" id="ARBA00022603"/>
    </source>
</evidence>
<evidence type="ECO:0000256" key="2">
    <source>
        <dbReference type="ARBA" id="ARBA00022490"/>
    </source>
</evidence>
<protein>
    <recommendedName>
        <fullName evidence="10">SAM-dependent methyltransferase TRM5/TYW2-type domain-containing protein</fullName>
    </recommendedName>
</protein>
<keyword evidence="12" id="KW-1185">Reference proteome</keyword>
<dbReference type="HAMAP" id="MF_03152">
    <property type="entry name" value="TRM5"/>
    <property type="match status" value="1"/>
</dbReference>
<keyword evidence="3" id="KW-0489">Methyltransferase</keyword>
<dbReference type="STRING" id="683960.A0A1E3P0M1"/>
<accession>A0A1E3P0M1</accession>
<sequence length="455" mass="53102">PPINREMKELDRSFFHKEFAVVKASFRDPRDIGKFLRKYPQDILNIPGVRNVIKIKPFNSRAVLLTDRLRMPTDAENVLSKDCLYYMKKQQHPVRLMSHLLELDYEFWRTDQILGAVLPEELLDDIPSGFTQTGHIAHVNLRKEFKPYKHLIGQVILDKNPSIRTVVDKVDSIATVYRTFEMEVLAGEDDMIVEHKESNCIFRFNFQSVYWNSRLHSEHERLINLFQEGEVVFDVMAGVGPFSVPAAKRNVICFSNDLNPESYKYLNENIKLNHVTSIYPYNSDGHDFIKNCFSILQEKRDKQNGEIVVITPEKRRKKGKKAIKDGDDIKQLLKDHKKVLPIPKFINHFVMNLPDSAIEFLGDFNGIYEGQKEFLESCEGFKLPKVHVYCFEKFSPDEPEPTEEDLQKRVLERIKKQLQNDDLNYEDVLFQLVRKVSPTKPMYRASFTLPEAVAF</sequence>
<dbReference type="PROSITE" id="PS51684">
    <property type="entry name" value="SAM_MT_TRM5_TYW2"/>
    <property type="match status" value="1"/>
</dbReference>
<keyword evidence="2" id="KW-0963">Cytoplasm</keyword>
<proteinExistence type="inferred from homology"/>
<feature type="non-terminal residue" evidence="11">
    <location>
        <position position="1"/>
    </location>
</feature>
<dbReference type="EMBL" id="KV454211">
    <property type="protein sequence ID" value="ODQ58820.1"/>
    <property type="molecule type" value="Genomic_DNA"/>
</dbReference>
<dbReference type="InterPro" id="IPR029063">
    <property type="entry name" value="SAM-dependent_MTases_sf"/>
</dbReference>
<comment type="similarity">
    <text evidence="1">Belongs to the class I-like SAM-binding methyltransferase superfamily. TRM5/TYW2 family.</text>
</comment>
<evidence type="ECO:0000256" key="7">
    <source>
        <dbReference type="ARBA" id="ARBA00023128"/>
    </source>
</evidence>
<evidence type="ECO:0000256" key="1">
    <source>
        <dbReference type="ARBA" id="ARBA00009775"/>
    </source>
</evidence>
<dbReference type="Gene3D" id="3.40.50.150">
    <property type="entry name" value="Vaccinia Virus protein VP39"/>
    <property type="match status" value="1"/>
</dbReference>
<dbReference type="OrthoDB" id="408788at2759"/>
<dbReference type="AlphaFoldDB" id="A0A1E3P0M1"/>
<feature type="non-terminal residue" evidence="11">
    <location>
        <position position="455"/>
    </location>
</feature>
<evidence type="ECO:0000259" key="10">
    <source>
        <dbReference type="PROSITE" id="PS51684"/>
    </source>
</evidence>
<dbReference type="PANTHER" id="PTHR23245:SF36">
    <property type="entry name" value="TRNA (GUANINE(37)-N1)-METHYLTRANSFERASE"/>
    <property type="match status" value="1"/>
</dbReference>
<dbReference type="SUPFAM" id="SSF53335">
    <property type="entry name" value="S-adenosyl-L-methionine-dependent methyltransferases"/>
    <property type="match status" value="1"/>
</dbReference>
<keyword evidence="7" id="KW-0496">Mitochondrion</keyword>
<evidence type="ECO:0000256" key="9">
    <source>
        <dbReference type="ARBA" id="ARBA00047783"/>
    </source>
</evidence>
<reference evidence="11 12" key="1">
    <citation type="journal article" date="2016" name="Proc. Natl. Acad. Sci. U.S.A.">
        <title>Comparative genomics of biotechnologically important yeasts.</title>
        <authorList>
            <person name="Riley R."/>
            <person name="Haridas S."/>
            <person name="Wolfe K.H."/>
            <person name="Lopes M.R."/>
            <person name="Hittinger C.T."/>
            <person name="Goeker M."/>
            <person name="Salamov A.A."/>
            <person name="Wisecaver J.H."/>
            <person name="Long T.M."/>
            <person name="Calvey C.H."/>
            <person name="Aerts A.L."/>
            <person name="Barry K.W."/>
            <person name="Choi C."/>
            <person name="Clum A."/>
            <person name="Coughlan A.Y."/>
            <person name="Deshpande S."/>
            <person name="Douglass A.P."/>
            <person name="Hanson S.J."/>
            <person name="Klenk H.-P."/>
            <person name="LaButti K.M."/>
            <person name="Lapidus A."/>
            <person name="Lindquist E.A."/>
            <person name="Lipzen A.M."/>
            <person name="Meier-Kolthoff J.P."/>
            <person name="Ohm R.A."/>
            <person name="Otillar R.P."/>
            <person name="Pangilinan J.L."/>
            <person name="Peng Y."/>
            <person name="Rokas A."/>
            <person name="Rosa C.A."/>
            <person name="Scheuner C."/>
            <person name="Sibirny A.A."/>
            <person name="Slot J.C."/>
            <person name="Stielow J.B."/>
            <person name="Sun H."/>
            <person name="Kurtzman C.P."/>
            <person name="Blackwell M."/>
            <person name="Grigoriev I.V."/>
            <person name="Jeffries T.W."/>
        </authorList>
    </citation>
    <scope>NUCLEOTIDE SEQUENCE [LARGE SCALE GENOMIC DNA]</scope>
    <source>
        <strain evidence="12">ATCC 58044 / CBS 1984 / NCYC 433 / NRRL Y-366-8</strain>
    </source>
</reference>
<dbReference type="PANTHER" id="PTHR23245">
    <property type="entry name" value="TRNA METHYLTRANSFERASE"/>
    <property type="match status" value="1"/>
</dbReference>
<dbReference type="FunFam" id="3.30.300.110:FF:000001">
    <property type="entry name" value="tRNA (guanine(37)-N1)-methyltransferase"/>
    <property type="match status" value="1"/>
</dbReference>
<dbReference type="GO" id="GO:0070901">
    <property type="term" value="P:mitochondrial tRNA methylation"/>
    <property type="evidence" value="ECO:0007669"/>
    <property type="project" value="EnsemblFungi"/>
</dbReference>
<dbReference type="GO" id="GO:0002939">
    <property type="term" value="P:tRNA N1-guanine methylation"/>
    <property type="evidence" value="ECO:0007669"/>
    <property type="project" value="EnsemblFungi"/>
</dbReference>
<evidence type="ECO:0000313" key="12">
    <source>
        <dbReference type="Proteomes" id="UP000094112"/>
    </source>
</evidence>
<dbReference type="InterPro" id="IPR056744">
    <property type="entry name" value="TRM5/TYW2-like_N"/>
</dbReference>
<evidence type="ECO:0000313" key="11">
    <source>
        <dbReference type="EMBL" id="ODQ58820.1"/>
    </source>
</evidence>
<keyword evidence="8" id="KW-0539">Nucleus</keyword>
<evidence type="ECO:0000256" key="5">
    <source>
        <dbReference type="ARBA" id="ARBA00022691"/>
    </source>
</evidence>
<keyword evidence="5" id="KW-0949">S-adenosyl-L-methionine</keyword>
<keyword evidence="4" id="KW-0808">Transferase</keyword>
<dbReference type="Gene3D" id="3.30.300.110">
    <property type="entry name" value="Met-10+ protein-like domains"/>
    <property type="match status" value="1"/>
</dbReference>
<dbReference type="GO" id="GO:0052906">
    <property type="term" value="F:tRNA (guanine(37)-N1)-methyltransferase activity"/>
    <property type="evidence" value="ECO:0007669"/>
    <property type="project" value="UniProtKB-EC"/>
</dbReference>
<dbReference type="GO" id="GO:0005759">
    <property type="term" value="C:mitochondrial matrix"/>
    <property type="evidence" value="ECO:0007669"/>
    <property type="project" value="EnsemblFungi"/>
</dbReference>
<dbReference type="RefSeq" id="XP_019038027.1">
    <property type="nucleotide sequence ID" value="XM_019180884.1"/>
</dbReference>
<evidence type="ECO:0000256" key="8">
    <source>
        <dbReference type="ARBA" id="ARBA00023242"/>
    </source>
</evidence>
<dbReference type="Pfam" id="PF02475">
    <property type="entry name" value="TRM5-TYW2_MTfase"/>
    <property type="match status" value="1"/>
</dbReference>
<dbReference type="GeneID" id="30198130"/>
<gene>
    <name evidence="11" type="ORF">WICANDRAFT_20764</name>
</gene>
<keyword evidence="6" id="KW-0819">tRNA processing</keyword>
<dbReference type="InterPro" id="IPR030382">
    <property type="entry name" value="MeTrfase_TRM5/TYW2"/>
</dbReference>
<feature type="domain" description="SAM-dependent methyltransferase TRM5/TYW2-type" evidence="10">
    <location>
        <begin position="130"/>
        <end position="451"/>
    </location>
</feature>
<organism evidence="11 12">
    <name type="scientific">Wickerhamomyces anomalus (strain ATCC 58044 / CBS 1984 / NCYC 433 / NRRL Y-366-8)</name>
    <name type="common">Yeast</name>
    <name type="synonym">Hansenula anomala</name>
    <dbReference type="NCBI Taxonomy" id="683960"/>
    <lineage>
        <taxon>Eukaryota</taxon>
        <taxon>Fungi</taxon>
        <taxon>Dikarya</taxon>
        <taxon>Ascomycota</taxon>
        <taxon>Saccharomycotina</taxon>
        <taxon>Saccharomycetes</taxon>
        <taxon>Phaffomycetales</taxon>
        <taxon>Wickerhamomycetaceae</taxon>
        <taxon>Wickerhamomyces</taxon>
    </lineage>
</organism>